<accession>A0A1F7X298</accession>
<proteinExistence type="predicted"/>
<organism evidence="1 2">
    <name type="scientific">Candidatus Woesebacteria bacterium RBG_13_36_22</name>
    <dbReference type="NCBI Taxonomy" id="1802478"/>
    <lineage>
        <taxon>Bacteria</taxon>
        <taxon>Candidatus Woeseibacteriota</taxon>
    </lineage>
</organism>
<dbReference type="Proteomes" id="UP000176939">
    <property type="component" value="Unassembled WGS sequence"/>
</dbReference>
<gene>
    <name evidence="1" type="ORF">A2Z67_04705</name>
</gene>
<dbReference type="AlphaFoldDB" id="A0A1F7X298"/>
<sequence length="90" mass="10382">MKEFSKSQLEDLARVEILIRHARNMNMPELGPQVVQMEAMYTAGDAFKRAIGSKNYENIFKTETWKTAIKGSEGIACLLDRKWDFRKGNQ</sequence>
<evidence type="ECO:0000313" key="2">
    <source>
        <dbReference type="Proteomes" id="UP000176939"/>
    </source>
</evidence>
<evidence type="ECO:0000313" key="1">
    <source>
        <dbReference type="EMBL" id="OGM09212.1"/>
    </source>
</evidence>
<dbReference type="EMBL" id="MGFQ01000024">
    <property type="protein sequence ID" value="OGM09212.1"/>
    <property type="molecule type" value="Genomic_DNA"/>
</dbReference>
<comment type="caution">
    <text evidence="1">The sequence shown here is derived from an EMBL/GenBank/DDBJ whole genome shotgun (WGS) entry which is preliminary data.</text>
</comment>
<protein>
    <submittedName>
        <fullName evidence="1">Uncharacterized protein</fullName>
    </submittedName>
</protein>
<reference evidence="1 2" key="1">
    <citation type="journal article" date="2016" name="Nat. Commun.">
        <title>Thousands of microbial genomes shed light on interconnected biogeochemical processes in an aquifer system.</title>
        <authorList>
            <person name="Anantharaman K."/>
            <person name="Brown C.T."/>
            <person name="Hug L.A."/>
            <person name="Sharon I."/>
            <person name="Castelle C.J."/>
            <person name="Probst A.J."/>
            <person name="Thomas B.C."/>
            <person name="Singh A."/>
            <person name="Wilkins M.J."/>
            <person name="Karaoz U."/>
            <person name="Brodie E.L."/>
            <person name="Williams K.H."/>
            <person name="Hubbard S.S."/>
            <person name="Banfield J.F."/>
        </authorList>
    </citation>
    <scope>NUCLEOTIDE SEQUENCE [LARGE SCALE GENOMIC DNA]</scope>
</reference>
<name>A0A1F7X298_9BACT</name>